<sequence length="149" mass="17723">MKICLIASSGGHYEQLLMLKKLADEHEVFYVTEKTDYHQNEKNTYFLQQVNRREWFFLFYILKIFIKSGWIFFKERPDTIISTGVLAAIPMMILGKLFRKKIIYIESFAKISDPTQTGKLIYKFADTFVIQWESLKKYYPNAIYLGSLY</sequence>
<comment type="caution">
    <text evidence="7">The sequence shown here is derived from an EMBL/GenBank/DDBJ whole genome shotgun (WGS) entry which is preliminary data.</text>
</comment>
<keyword evidence="8" id="KW-1185">Reference proteome</keyword>
<dbReference type="Gene3D" id="3.40.50.2000">
    <property type="entry name" value="Glycogen Phosphorylase B"/>
    <property type="match status" value="1"/>
</dbReference>
<organism evidence="7 8">
    <name type="scientific">Candidatus Enterococcus courvalinii</name>
    <dbReference type="NCBI Taxonomy" id="2815329"/>
    <lineage>
        <taxon>Bacteria</taxon>
        <taxon>Bacillati</taxon>
        <taxon>Bacillota</taxon>
        <taxon>Bacilli</taxon>
        <taxon>Lactobacillales</taxon>
        <taxon>Enterococcaceae</taxon>
        <taxon>Enterococcus</taxon>
    </lineage>
</organism>
<reference evidence="7 8" key="1">
    <citation type="submission" date="2021-03" db="EMBL/GenBank/DDBJ databases">
        <title>Enterococcal diversity collection.</title>
        <authorList>
            <person name="Gilmore M.S."/>
            <person name="Schwartzman J."/>
            <person name="Van Tyne D."/>
            <person name="Martin M."/>
            <person name="Earl A.M."/>
            <person name="Manson A.L."/>
            <person name="Straub T."/>
            <person name="Salamzade R."/>
            <person name="Saavedra J."/>
            <person name="Lebreton F."/>
            <person name="Prichula J."/>
            <person name="Schaufler K."/>
            <person name="Gaca A."/>
            <person name="Sgardioli B."/>
            <person name="Wagenaar J."/>
            <person name="Strong T."/>
        </authorList>
    </citation>
    <scope>NUCLEOTIDE SEQUENCE [LARGE SCALE GENOMIC DNA]</scope>
    <source>
        <strain evidence="7 8">MSG2901</strain>
    </source>
</reference>
<dbReference type="RefSeq" id="WP_206897839.1">
    <property type="nucleotide sequence ID" value="NZ_JAFLWI010000002.1"/>
</dbReference>
<dbReference type="EMBL" id="JAFLWI010000002">
    <property type="protein sequence ID" value="MBO0481008.1"/>
    <property type="molecule type" value="Genomic_DNA"/>
</dbReference>
<evidence type="ECO:0000256" key="2">
    <source>
        <dbReference type="ARBA" id="ARBA00022692"/>
    </source>
</evidence>
<evidence type="ECO:0000313" key="8">
    <source>
        <dbReference type="Proteomes" id="UP000664832"/>
    </source>
</evidence>
<dbReference type="InterPro" id="IPR013969">
    <property type="entry name" value="Oligosacch_biosynth_Alg14"/>
</dbReference>
<proteinExistence type="predicted"/>
<evidence type="ECO:0000256" key="4">
    <source>
        <dbReference type="ARBA" id="ARBA00022989"/>
    </source>
</evidence>
<keyword evidence="2 6" id="KW-0812">Transmembrane</keyword>
<dbReference type="PANTHER" id="PTHR12154:SF4">
    <property type="entry name" value="UDP-N-ACETYLGLUCOSAMINE TRANSFERASE SUBUNIT ALG14 HOMOLOG"/>
    <property type="match status" value="1"/>
</dbReference>
<comment type="subcellular location">
    <subcellularLocation>
        <location evidence="1">Endoplasmic reticulum membrane</location>
        <topology evidence="1">Single-pass membrane protein</topology>
    </subcellularLocation>
</comment>
<evidence type="ECO:0000256" key="3">
    <source>
        <dbReference type="ARBA" id="ARBA00022824"/>
    </source>
</evidence>
<evidence type="ECO:0000256" key="5">
    <source>
        <dbReference type="ARBA" id="ARBA00023136"/>
    </source>
</evidence>
<dbReference type="Proteomes" id="UP000664832">
    <property type="component" value="Unassembled WGS sequence"/>
</dbReference>
<evidence type="ECO:0000256" key="6">
    <source>
        <dbReference type="SAM" id="Phobius"/>
    </source>
</evidence>
<keyword evidence="3" id="KW-0256">Endoplasmic reticulum</keyword>
<name>A0ABS3HX07_9ENTE</name>
<accession>A0ABS3HX07</accession>
<evidence type="ECO:0000256" key="1">
    <source>
        <dbReference type="ARBA" id="ARBA00004389"/>
    </source>
</evidence>
<dbReference type="PANTHER" id="PTHR12154">
    <property type="entry name" value="GLYCOSYL TRANSFERASE-RELATED"/>
    <property type="match status" value="1"/>
</dbReference>
<keyword evidence="5 6" id="KW-0472">Membrane</keyword>
<feature type="transmembrane region" description="Helical" evidence="6">
    <location>
        <begin position="79"/>
        <end position="98"/>
    </location>
</feature>
<dbReference type="SUPFAM" id="SSF53756">
    <property type="entry name" value="UDP-Glycosyltransferase/glycogen phosphorylase"/>
    <property type="match status" value="1"/>
</dbReference>
<evidence type="ECO:0000313" key="7">
    <source>
        <dbReference type="EMBL" id="MBO0481008.1"/>
    </source>
</evidence>
<dbReference type="NCBIfam" id="NF041549">
    <property type="entry name" value="PssD"/>
    <property type="match status" value="1"/>
</dbReference>
<keyword evidence="4 6" id="KW-1133">Transmembrane helix</keyword>
<gene>
    <name evidence="7" type="ORF">JZO71_01555</name>
</gene>
<feature type="transmembrane region" description="Helical" evidence="6">
    <location>
        <begin position="55"/>
        <end position="73"/>
    </location>
</feature>
<dbReference type="Pfam" id="PF08660">
    <property type="entry name" value="Alg14"/>
    <property type="match status" value="1"/>
</dbReference>
<protein>
    <submittedName>
        <fullName evidence="7">Polysaccharide biosynthesis protein</fullName>
    </submittedName>
</protein>